<feature type="transmembrane region" description="Helical" evidence="1">
    <location>
        <begin position="1135"/>
        <end position="1163"/>
    </location>
</feature>
<dbReference type="InterPro" id="IPR036116">
    <property type="entry name" value="FN3_sf"/>
</dbReference>
<feature type="transmembrane region" description="Helical" evidence="1">
    <location>
        <begin position="1175"/>
        <end position="1197"/>
    </location>
</feature>
<keyword evidence="1" id="KW-0812">Transmembrane</keyword>
<feature type="domain" description="Fibronectin type-III" evidence="3">
    <location>
        <begin position="913"/>
        <end position="1013"/>
    </location>
</feature>
<dbReference type="Pfam" id="PF07885">
    <property type="entry name" value="Ion_trans_2"/>
    <property type="match status" value="1"/>
</dbReference>
<dbReference type="InterPro" id="IPR003961">
    <property type="entry name" value="FN3_dom"/>
</dbReference>
<dbReference type="SUPFAM" id="SSF49265">
    <property type="entry name" value="Fibronectin type III"/>
    <property type="match status" value="3"/>
</dbReference>
<sequence>MMSCINNKCFVRNIIYLIGILLIKVTHTSSACFSNDNDEFNQNNLLHIKLSSNLQLGIYWRFLSIGTRFSQVIVSYKLSNEGNFTVLKFKKSDNGLIIPGVSSYLKSDSVYIVLIQINTCKLFTRYVLTGPNALSKTNTTKNDTGCPSGVYDFLLQPMSNTNWSYSGSIWSSNETLNTDSLIDDVDGFKSINYYKKIYPYFCVGMSNYSQLFTDGKWAKLVVSSPNTLLNHFSNKTAISFDSYVMLAMSDLPLGSLSQTISWYPGFQSVTKSGIPRYMFGGIVEKVNSTTYNYMAMGVEQVYSDTPIVGSFLLNYNKTILNTSYKGYFLGYNAPLSYTVSTFNISGLKCDKYSFVTCGKGRYSGYCSIPGDVSDAFCEFQPYCYLECALPFPQTTVDQTKTSFKVSWNTFNVTMMQNSSNFIGYSCAYKPSDSSDWLKNTSTHLTSYLVNNLTSYTDYNVRCKVESYFMTVFENYMFINITTDESEPTGAPLNFTGTVASPSEFNFTWLEVEYSLRHGIVDQYMLICTNLKTKLSSQFIISDNELEGQATGLSYESSYNCTVSACTSGGCGKKTDPINLKTYSPFPTVAPNVTFANFTNSTSIHVKWNDVDWKSWGVLENRMFCVNTKQDNIMQSTSCVDYLTTEVEVTDLLPYTEYEFSVYCKNLKGSGPMNLQSLFASTDQQAPDALLSGFDANVSVNSLNFSWEPPDLSQIYGPITGYTVIVMALVSEEDYMPIEEPVARKRRSLPAVIYDGLLQVNETIIINDPNATSVQIENLFGFVNYAISAAINNKYNGSFSEPLVVNTVEGTPVISVLNLRCCGSDHGSLTICWDDIPPLYLQGILTSYRVYYKVKNKLLFTSIEQDSSLKSIRLIFLLPITKYVIKMTAWTKDGEGVPSQDLVCETLEWYPDKAPTNVAVTSHVYPNAAVVRWAAIPLNHWLGIPSGYQILYKKIEEGSLQINEDWVEVKSPLSLSFTLLNLNVFSKYLLKVAGYTAAGIGKHSNIVEFETCLVDNPNLEINFFQSPPFVLSTASPTPSGILVNTLETSLLACAQKCSSFKQNVTIVYKPLDVSLFDNILNITNSNNNLKGAIIPILNPHKIIPGAKFVSISTSLGFVIMEVPDYLEAIIRQNEDIFLRTVIGTMSFLLLYFIFNILAGVILFVCEPQNAQLRSNFFSLSGMFEGAYLAIVTSTLVGYGDKKPALSIGRILFMLWIIFGIVINGILVGKLSSTLTTYRLSRILEDFPNEAVIGVEGSAEYKWASKQMIVENSTKYFSYEQVVQALEAGTIKYAIFDQYAIKPYKSRLMKAGTVVAYTYPNSIGSVGVMLLGSLSLLSPCVEQFIQANRDILENDLKKYEKNLTTQASIFSLNQSPEKLRESDLNTSFFNFSAPLFRKLFTFFFVALGVLFVFGIIYELIRRWQLKVKANRVQTTLDLKLSLQRDLVKLSQEFENEFAAMIERLLKNTDVTLFRHCKELLDLTTSCSKMYGVNFKYIHINDLGVSLDEIASYREELNNLPKVPWYVKFKKDIYRKYLWLKIRAEPVGKFFTDLI</sequence>
<feature type="transmembrane region" description="Helical" evidence="1">
    <location>
        <begin position="1312"/>
        <end position="1335"/>
    </location>
</feature>
<dbReference type="CDD" id="cd00063">
    <property type="entry name" value="FN3"/>
    <property type="match status" value="5"/>
</dbReference>
<evidence type="ECO:0000259" key="3">
    <source>
        <dbReference type="PROSITE" id="PS50853"/>
    </source>
</evidence>
<keyword evidence="4" id="KW-1185">Reference proteome</keyword>
<evidence type="ECO:0000313" key="4">
    <source>
        <dbReference type="Proteomes" id="UP001652625"/>
    </source>
</evidence>
<organism evidence="4 5">
    <name type="scientific">Hydra vulgaris</name>
    <name type="common">Hydra</name>
    <name type="synonym">Hydra attenuata</name>
    <dbReference type="NCBI Taxonomy" id="6087"/>
    <lineage>
        <taxon>Eukaryota</taxon>
        <taxon>Metazoa</taxon>
        <taxon>Cnidaria</taxon>
        <taxon>Hydrozoa</taxon>
        <taxon>Hydroidolina</taxon>
        <taxon>Anthoathecata</taxon>
        <taxon>Aplanulata</taxon>
        <taxon>Hydridae</taxon>
        <taxon>Hydra</taxon>
    </lineage>
</organism>
<dbReference type="Pfam" id="PF00041">
    <property type="entry name" value="fn3"/>
    <property type="match status" value="2"/>
</dbReference>
<keyword evidence="2" id="KW-0732">Signal</keyword>
<feature type="domain" description="Fibronectin type-III" evidence="3">
    <location>
        <begin position="490"/>
        <end position="584"/>
    </location>
</feature>
<dbReference type="RefSeq" id="XP_065665180.1">
    <property type="nucleotide sequence ID" value="XM_065809108.1"/>
</dbReference>
<dbReference type="SUPFAM" id="SSF81324">
    <property type="entry name" value="Voltage-gated potassium channels"/>
    <property type="match status" value="1"/>
</dbReference>
<protein>
    <submittedName>
        <fullName evidence="5">Uncharacterized protein LOC101241857 isoform X4</fullName>
    </submittedName>
</protein>
<dbReference type="PANTHER" id="PTHR46957:SF3">
    <property type="entry name" value="CYTOKINE RECEPTOR"/>
    <property type="match status" value="1"/>
</dbReference>
<feature type="transmembrane region" description="Helical" evidence="1">
    <location>
        <begin position="1209"/>
        <end position="1230"/>
    </location>
</feature>
<feature type="domain" description="Fibronectin type-III" evidence="3">
    <location>
        <begin position="586"/>
        <end position="684"/>
    </location>
</feature>
<dbReference type="InterPro" id="IPR013783">
    <property type="entry name" value="Ig-like_fold"/>
</dbReference>
<keyword evidence="1" id="KW-1133">Transmembrane helix</keyword>
<reference evidence="5" key="1">
    <citation type="submission" date="2025-08" db="UniProtKB">
        <authorList>
            <consortium name="RefSeq"/>
        </authorList>
    </citation>
    <scope>IDENTIFICATION</scope>
</reference>
<dbReference type="Gene3D" id="1.10.287.70">
    <property type="match status" value="1"/>
</dbReference>
<dbReference type="PROSITE" id="PS50853">
    <property type="entry name" value="FN3"/>
    <property type="match status" value="5"/>
</dbReference>
<feature type="domain" description="Fibronectin type-III" evidence="3">
    <location>
        <begin position="814"/>
        <end position="908"/>
    </location>
</feature>
<evidence type="ECO:0000256" key="1">
    <source>
        <dbReference type="SAM" id="Phobius"/>
    </source>
</evidence>
<proteinExistence type="predicted"/>
<evidence type="ECO:0000313" key="5">
    <source>
        <dbReference type="RefSeq" id="XP_065665180.1"/>
    </source>
</evidence>
<dbReference type="InterPro" id="IPR013099">
    <property type="entry name" value="K_chnl_dom"/>
</dbReference>
<dbReference type="GeneID" id="101241857"/>
<feature type="domain" description="Fibronectin type-III" evidence="3">
    <location>
        <begin position="389"/>
        <end position="485"/>
    </location>
</feature>
<evidence type="ECO:0000256" key="2">
    <source>
        <dbReference type="SAM" id="SignalP"/>
    </source>
</evidence>
<dbReference type="InterPro" id="IPR050713">
    <property type="entry name" value="RTP_Phos/Ushers"/>
</dbReference>
<dbReference type="PANTHER" id="PTHR46957">
    <property type="entry name" value="CYTOKINE RECEPTOR"/>
    <property type="match status" value="1"/>
</dbReference>
<name>A0ABM4CTC6_HYDVU</name>
<dbReference type="SMART" id="SM00060">
    <property type="entry name" value="FN3"/>
    <property type="match status" value="6"/>
</dbReference>
<feature type="transmembrane region" description="Helical" evidence="1">
    <location>
        <begin position="1397"/>
        <end position="1418"/>
    </location>
</feature>
<keyword evidence="1" id="KW-0472">Membrane</keyword>
<dbReference type="Proteomes" id="UP001652625">
    <property type="component" value="Chromosome 11"/>
</dbReference>
<gene>
    <name evidence="5" type="primary">LOC101241857</name>
</gene>
<feature type="chain" id="PRO_5045546942" evidence="2">
    <location>
        <begin position="31"/>
        <end position="1552"/>
    </location>
</feature>
<dbReference type="Gene3D" id="2.60.40.10">
    <property type="entry name" value="Immunoglobulins"/>
    <property type="match status" value="6"/>
</dbReference>
<accession>A0ABM4CTC6</accession>
<feature type="signal peptide" evidence="2">
    <location>
        <begin position="1"/>
        <end position="30"/>
    </location>
</feature>